<evidence type="ECO:0000259" key="2">
    <source>
        <dbReference type="SMART" id="SM00458"/>
    </source>
</evidence>
<dbReference type="CDD" id="cd01833">
    <property type="entry name" value="XynB_like"/>
    <property type="match status" value="1"/>
</dbReference>
<dbReference type="RefSeq" id="WP_380502419.1">
    <property type="nucleotide sequence ID" value="NZ_JBHEZX010000002.1"/>
</dbReference>
<dbReference type="Gene3D" id="2.80.10.50">
    <property type="match status" value="2"/>
</dbReference>
<dbReference type="Proteomes" id="UP001592582">
    <property type="component" value="Unassembled WGS sequence"/>
</dbReference>
<dbReference type="InterPro" id="IPR035992">
    <property type="entry name" value="Ricin_B-like_lectins"/>
</dbReference>
<dbReference type="SUPFAM" id="SSF50370">
    <property type="entry name" value="Ricin B-like lectins"/>
    <property type="match status" value="1"/>
</dbReference>
<evidence type="ECO:0000313" key="3">
    <source>
        <dbReference type="EMBL" id="MFC1408487.1"/>
    </source>
</evidence>
<reference evidence="3 4" key="1">
    <citation type="submission" date="2024-09" db="EMBL/GenBank/DDBJ databases">
        <authorList>
            <person name="Lee S.D."/>
        </authorList>
    </citation>
    <scope>NUCLEOTIDE SEQUENCE [LARGE SCALE GENOMIC DNA]</scope>
    <source>
        <strain evidence="3 4">N1-1</strain>
    </source>
</reference>
<feature type="chain" id="PRO_5046516066" evidence="1">
    <location>
        <begin position="32"/>
        <end position="379"/>
    </location>
</feature>
<dbReference type="Pfam" id="PF00652">
    <property type="entry name" value="Ricin_B_lectin"/>
    <property type="match status" value="1"/>
</dbReference>
<keyword evidence="4" id="KW-1185">Reference proteome</keyword>
<proteinExistence type="predicted"/>
<dbReference type="InterPro" id="IPR051532">
    <property type="entry name" value="Ester_Hydrolysis_Enzymes"/>
</dbReference>
<dbReference type="Gene3D" id="3.40.50.1110">
    <property type="entry name" value="SGNH hydrolase"/>
    <property type="match status" value="1"/>
</dbReference>
<dbReference type="InterPro" id="IPR000772">
    <property type="entry name" value="Ricin_B_lectin"/>
</dbReference>
<feature type="signal peptide" evidence="1">
    <location>
        <begin position="1"/>
        <end position="31"/>
    </location>
</feature>
<keyword evidence="1" id="KW-0732">Signal</keyword>
<feature type="domain" description="Ricin B lectin" evidence="2">
    <location>
        <begin position="253"/>
        <end position="376"/>
    </location>
</feature>
<organism evidence="3 4">
    <name type="scientific">Streptacidiphilus alkalitolerans</name>
    <dbReference type="NCBI Taxonomy" id="3342712"/>
    <lineage>
        <taxon>Bacteria</taxon>
        <taxon>Bacillati</taxon>
        <taxon>Actinomycetota</taxon>
        <taxon>Actinomycetes</taxon>
        <taxon>Kitasatosporales</taxon>
        <taxon>Streptomycetaceae</taxon>
        <taxon>Streptacidiphilus</taxon>
    </lineage>
</organism>
<comment type="caution">
    <text evidence="3">The sequence shown here is derived from an EMBL/GenBank/DDBJ whole genome shotgun (WGS) entry which is preliminary data.</text>
</comment>
<sequence>MKSNVVNRYATPLVAVAMAAAGLGAAVPATAAPAALGPAAVQPASLRLMPLGDSITWGVGSPSGNSYRGFLWNELAAEGHTLDFVGSGRNGPMSDPDNEGHSGWRIDQIAGIADSVLATYRPNVVTLEIGTNDLNGNYQPTTATDRLSALIDQITRDAPDATVLVGTLIVSTSSTEEQYRADFNAKLPSIVAAKQAAGQHVRLVDMSALNASDLSDALHPNDGGFSKMADAFNTGVQSADAAGWIKAPSALAAPVQSGISGKCLDVNTGSSANGTKVQIWDCNNTPAQAWTAHSDGTLRALGKCLDATGGGTANGTPVELWDCNGGGNQVWQPYNGGYRNPVSGRCLDDPASSTTNGTQLALWDCNGGANQRWTAAPLS</sequence>
<dbReference type="Pfam" id="PF13472">
    <property type="entry name" value="Lipase_GDSL_2"/>
    <property type="match status" value="1"/>
</dbReference>
<name>A0ABV6V4B4_9ACTN</name>
<dbReference type="PANTHER" id="PTHR30383:SF5">
    <property type="entry name" value="SGNH HYDROLASE-TYPE ESTERASE DOMAIN-CONTAINING PROTEIN"/>
    <property type="match status" value="1"/>
</dbReference>
<dbReference type="EMBL" id="JBHEZX010000002">
    <property type="protein sequence ID" value="MFC1408487.1"/>
    <property type="molecule type" value="Genomic_DNA"/>
</dbReference>
<protein>
    <submittedName>
        <fullName evidence="3">Ricin-type beta-trefoil lectin domain protein</fullName>
    </submittedName>
</protein>
<accession>A0ABV6V4B4</accession>
<dbReference type="PANTHER" id="PTHR30383">
    <property type="entry name" value="THIOESTERASE 1/PROTEASE 1/LYSOPHOSPHOLIPASE L1"/>
    <property type="match status" value="1"/>
</dbReference>
<dbReference type="SUPFAM" id="SSF52266">
    <property type="entry name" value="SGNH hydrolase"/>
    <property type="match status" value="1"/>
</dbReference>
<dbReference type="InterPro" id="IPR036514">
    <property type="entry name" value="SGNH_hydro_sf"/>
</dbReference>
<dbReference type="SMART" id="SM00458">
    <property type="entry name" value="RICIN"/>
    <property type="match status" value="1"/>
</dbReference>
<gene>
    <name evidence="3" type="ORF">ACEZDG_04265</name>
</gene>
<evidence type="ECO:0000313" key="4">
    <source>
        <dbReference type="Proteomes" id="UP001592582"/>
    </source>
</evidence>
<dbReference type="PROSITE" id="PS50231">
    <property type="entry name" value="RICIN_B_LECTIN"/>
    <property type="match status" value="1"/>
</dbReference>
<dbReference type="CDD" id="cd23451">
    <property type="entry name" value="beta-trefoil_Ricin_laminarinase"/>
    <property type="match status" value="1"/>
</dbReference>
<dbReference type="InterPro" id="IPR013830">
    <property type="entry name" value="SGNH_hydro"/>
</dbReference>
<evidence type="ECO:0000256" key="1">
    <source>
        <dbReference type="SAM" id="SignalP"/>
    </source>
</evidence>